<dbReference type="InterPro" id="IPR000182">
    <property type="entry name" value="GNAT_dom"/>
</dbReference>
<dbReference type="Proteomes" id="UP000229554">
    <property type="component" value="Unassembled WGS sequence"/>
</dbReference>
<protein>
    <recommendedName>
        <fullName evidence="1">N-acetyltransferase domain-containing protein</fullName>
    </recommendedName>
</protein>
<dbReference type="Gene3D" id="3.40.630.30">
    <property type="match status" value="1"/>
</dbReference>
<comment type="caution">
    <text evidence="2">The sequence shown here is derived from an EMBL/GenBank/DDBJ whole genome shotgun (WGS) entry which is preliminary data.</text>
</comment>
<dbReference type="GO" id="GO:0016747">
    <property type="term" value="F:acyltransferase activity, transferring groups other than amino-acyl groups"/>
    <property type="evidence" value="ECO:0007669"/>
    <property type="project" value="InterPro"/>
</dbReference>
<gene>
    <name evidence="2" type="ORF">COU88_02405</name>
</gene>
<dbReference type="Pfam" id="PF00583">
    <property type="entry name" value="Acetyltransf_1"/>
    <property type="match status" value="1"/>
</dbReference>
<organism evidence="2 3">
    <name type="scientific">Candidatus Roizmanbacteria bacterium CG10_big_fil_rev_8_21_14_0_10_39_6</name>
    <dbReference type="NCBI Taxonomy" id="1974853"/>
    <lineage>
        <taxon>Bacteria</taxon>
        <taxon>Candidatus Roizmaniibacteriota</taxon>
    </lineage>
</organism>
<accession>A0A2M8KSN5</accession>
<proteinExistence type="predicted"/>
<dbReference type="AlphaFoldDB" id="A0A2M8KSN5"/>
<reference evidence="3" key="1">
    <citation type="submission" date="2017-09" db="EMBL/GenBank/DDBJ databases">
        <title>Depth-based differentiation of microbial function through sediment-hosted aquifers and enrichment of novel symbionts in the deep terrestrial subsurface.</title>
        <authorList>
            <person name="Probst A.J."/>
            <person name="Ladd B."/>
            <person name="Jarett J.K."/>
            <person name="Geller-Mcgrath D.E."/>
            <person name="Sieber C.M.K."/>
            <person name="Emerson J.B."/>
            <person name="Anantharaman K."/>
            <person name="Thomas B.C."/>
            <person name="Malmstrom R."/>
            <person name="Stieglmeier M."/>
            <person name="Klingl A."/>
            <person name="Woyke T."/>
            <person name="Ryan C.M."/>
            <person name="Banfield J.F."/>
        </authorList>
    </citation>
    <scope>NUCLEOTIDE SEQUENCE [LARGE SCALE GENOMIC DNA]</scope>
</reference>
<evidence type="ECO:0000313" key="2">
    <source>
        <dbReference type="EMBL" id="PJE62909.1"/>
    </source>
</evidence>
<sequence length="222" mass="24472">MVPRQSRLCLSKKMGRHGRLFLFGDTMNSEQKDMRYIVVDRTHFGLLAQASALIGSYALQGLMLVQDPEKLVSMTETGTLVLALQSINDVQQVVGSIAITVQWPDGKRELGAWAVQHELRRHGVGIGLLEALSVHLANSPNGLQDIIAFANHNSGPIFARLGATPLSHSLMHKDVFIPCQSCHCDKSCLPLGQMCVDTIYNVSPVMRQLAEEYSQKLLLVIQ</sequence>
<dbReference type="EMBL" id="PFED01000105">
    <property type="protein sequence ID" value="PJE62909.1"/>
    <property type="molecule type" value="Genomic_DNA"/>
</dbReference>
<name>A0A2M8KSN5_9BACT</name>
<dbReference type="SUPFAM" id="SSF55729">
    <property type="entry name" value="Acyl-CoA N-acyltransferases (Nat)"/>
    <property type="match status" value="1"/>
</dbReference>
<evidence type="ECO:0000313" key="3">
    <source>
        <dbReference type="Proteomes" id="UP000229554"/>
    </source>
</evidence>
<evidence type="ECO:0000259" key="1">
    <source>
        <dbReference type="Pfam" id="PF00583"/>
    </source>
</evidence>
<dbReference type="InterPro" id="IPR016181">
    <property type="entry name" value="Acyl_CoA_acyltransferase"/>
</dbReference>
<feature type="domain" description="N-acetyltransferase" evidence="1">
    <location>
        <begin position="89"/>
        <end position="162"/>
    </location>
</feature>